<dbReference type="Gene3D" id="1.10.10.60">
    <property type="entry name" value="Homeodomain-like"/>
    <property type="match status" value="2"/>
</dbReference>
<dbReference type="AlphaFoldDB" id="A0A3L7JUP4"/>
<dbReference type="SUPFAM" id="SSF46689">
    <property type="entry name" value="Homeodomain-like"/>
    <property type="match status" value="2"/>
</dbReference>
<dbReference type="PANTHER" id="PTHR43280">
    <property type="entry name" value="ARAC-FAMILY TRANSCRIPTIONAL REGULATOR"/>
    <property type="match status" value="1"/>
</dbReference>
<gene>
    <name evidence="5" type="ORF">D9X91_16245</name>
</gene>
<evidence type="ECO:0000256" key="3">
    <source>
        <dbReference type="ARBA" id="ARBA00023163"/>
    </source>
</evidence>
<dbReference type="Pfam" id="PF02311">
    <property type="entry name" value="AraC_binding"/>
    <property type="match status" value="1"/>
</dbReference>
<keyword evidence="2" id="KW-0238">DNA-binding</keyword>
<keyword evidence="6" id="KW-1185">Reference proteome</keyword>
<accession>A0A3L7JUP4</accession>
<dbReference type="InterPro" id="IPR018060">
    <property type="entry name" value="HTH_AraC"/>
</dbReference>
<sequence>MSINIHYCGYSQHVQPFFSYYKSGFPAYLFRLQTEGSCEITAKGTRMEVNKGDLLLIQPGEHYELSIREKNENINEPAVLSGDYHLVCEGKWIEDWWRRSVKPTISRIDLDAKLLSLWHHLIVEERRPGEANELSGYLLKALCLSIERMVNETSFPYVVTRMLRFIEEHATTAFKLEDAASHSGLSVSRAAHLFKESVGKTMIEYALEIRLSEAVERMKYTSMTLEQIAEECGFGTYPYFHRMFHRKYGIAPGVYRRER</sequence>
<reference evidence="5 6" key="1">
    <citation type="submission" date="2018-10" db="EMBL/GenBank/DDBJ databases">
        <title>Falsibacillus sp. genome draft.</title>
        <authorList>
            <person name="Shi S."/>
        </authorList>
    </citation>
    <scope>NUCLEOTIDE SEQUENCE [LARGE SCALE GENOMIC DNA]</scope>
    <source>
        <strain evidence="5 6">GY 10110</strain>
    </source>
</reference>
<comment type="caution">
    <text evidence="5">The sequence shown here is derived from an EMBL/GenBank/DDBJ whole genome shotgun (WGS) entry which is preliminary data.</text>
</comment>
<dbReference type="SMART" id="SM00342">
    <property type="entry name" value="HTH_ARAC"/>
    <property type="match status" value="1"/>
</dbReference>
<dbReference type="SUPFAM" id="SSF51215">
    <property type="entry name" value="Regulatory protein AraC"/>
    <property type="match status" value="1"/>
</dbReference>
<dbReference type="Proteomes" id="UP000276770">
    <property type="component" value="Unassembled WGS sequence"/>
</dbReference>
<name>A0A3L7JUP4_9BACI</name>
<dbReference type="Pfam" id="PF12833">
    <property type="entry name" value="HTH_18"/>
    <property type="match status" value="1"/>
</dbReference>
<evidence type="ECO:0000256" key="1">
    <source>
        <dbReference type="ARBA" id="ARBA00023015"/>
    </source>
</evidence>
<evidence type="ECO:0000313" key="6">
    <source>
        <dbReference type="Proteomes" id="UP000276770"/>
    </source>
</evidence>
<keyword evidence="3" id="KW-0804">Transcription</keyword>
<evidence type="ECO:0000313" key="5">
    <source>
        <dbReference type="EMBL" id="RLQ93819.1"/>
    </source>
</evidence>
<evidence type="ECO:0000256" key="2">
    <source>
        <dbReference type="ARBA" id="ARBA00023125"/>
    </source>
</evidence>
<evidence type="ECO:0000259" key="4">
    <source>
        <dbReference type="PROSITE" id="PS01124"/>
    </source>
</evidence>
<keyword evidence="1" id="KW-0805">Transcription regulation</keyword>
<dbReference type="RefSeq" id="WP_121681701.1">
    <property type="nucleotide sequence ID" value="NZ_RCVZ01000012.1"/>
</dbReference>
<protein>
    <submittedName>
        <fullName evidence="5">AraC family transcriptional regulator</fullName>
    </submittedName>
</protein>
<dbReference type="PROSITE" id="PS01124">
    <property type="entry name" value="HTH_ARAC_FAMILY_2"/>
    <property type="match status" value="1"/>
</dbReference>
<dbReference type="GO" id="GO:0003700">
    <property type="term" value="F:DNA-binding transcription factor activity"/>
    <property type="evidence" value="ECO:0007669"/>
    <property type="project" value="InterPro"/>
</dbReference>
<dbReference type="InterPro" id="IPR009057">
    <property type="entry name" value="Homeodomain-like_sf"/>
</dbReference>
<dbReference type="EMBL" id="RCVZ01000012">
    <property type="protein sequence ID" value="RLQ93819.1"/>
    <property type="molecule type" value="Genomic_DNA"/>
</dbReference>
<feature type="domain" description="HTH araC/xylS-type" evidence="4">
    <location>
        <begin position="160"/>
        <end position="258"/>
    </location>
</feature>
<dbReference type="InterPro" id="IPR003313">
    <property type="entry name" value="AraC-bd"/>
</dbReference>
<dbReference type="InterPro" id="IPR037923">
    <property type="entry name" value="HTH-like"/>
</dbReference>
<dbReference type="PANTHER" id="PTHR43280:SF2">
    <property type="entry name" value="HTH-TYPE TRANSCRIPTIONAL REGULATOR EXSA"/>
    <property type="match status" value="1"/>
</dbReference>
<dbReference type="OrthoDB" id="345364at2"/>
<dbReference type="GO" id="GO:0043565">
    <property type="term" value="F:sequence-specific DNA binding"/>
    <property type="evidence" value="ECO:0007669"/>
    <property type="project" value="InterPro"/>
</dbReference>
<organism evidence="5 6">
    <name type="scientific">Falsibacillus albus</name>
    <dbReference type="NCBI Taxonomy" id="2478915"/>
    <lineage>
        <taxon>Bacteria</taxon>
        <taxon>Bacillati</taxon>
        <taxon>Bacillota</taxon>
        <taxon>Bacilli</taxon>
        <taxon>Bacillales</taxon>
        <taxon>Bacillaceae</taxon>
        <taxon>Falsibacillus</taxon>
    </lineage>
</organism>
<proteinExistence type="predicted"/>